<evidence type="ECO:0000256" key="18">
    <source>
        <dbReference type="ARBA" id="ARBA00048679"/>
    </source>
</evidence>
<name>A0A6A4V7S1_AMPAM</name>
<dbReference type="SMART" id="SM00220">
    <property type="entry name" value="S_TKc"/>
    <property type="match status" value="1"/>
</dbReference>
<comment type="caution">
    <text evidence="20">The sequence shown here is derived from an EMBL/GenBank/DDBJ whole genome shotgun (WGS) entry which is preliminary data.</text>
</comment>
<dbReference type="InterPro" id="IPR008271">
    <property type="entry name" value="Ser/Thr_kinase_AS"/>
</dbReference>
<keyword evidence="15" id="KW-0809">Transit peptide</keyword>
<dbReference type="GO" id="GO:0005829">
    <property type="term" value="C:cytosol"/>
    <property type="evidence" value="ECO:0007669"/>
    <property type="project" value="UniProtKB-SubCell"/>
</dbReference>
<protein>
    <recommendedName>
        <fullName evidence="5">non-specific serine/threonine protein kinase</fullName>
        <ecNumber evidence="5">2.7.11.1</ecNumber>
    </recommendedName>
</protein>
<feature type="domain" description="Protein kinase" evidence="19">
    <location>
        <begin position="216"/>
        <end position="546"/>
    </location>
</feature>
<evidence type="ECO:0000313" key="21">
    <source>
        <dbReference type="Proteomes" id="UP000440578"/>
    </source>
</evidence>
<evidence type="ECO:0000256" key="15">
    <source>
        <dbReference type="ARBA" id="ARBA00022946"/>
    </source>
</evidence>
<keyword evidence="6" id="KW-0723">Serine/threonine-protein kinase</keyword>
<dbReference type="PANTHER" id="PTHR22972">
    <property type="entry name" value="SERINE/THREONINE PROTEIN KINASE"/>
    <property type="match status" value="1"/>
</dbReference>
<evidence type="ECO:0000256" key="17">
    <source>
        <dbReference type="ARBA" id="ARBA00047899"/>
    </source>
</evidence>
<sequence>MLSFFLPQAHCLLAAPDALFLSTSLTLRLNIHLKMNGMLLGQFLYTKLNDYVLKLSRNKLVHRLLTDGDRCSRAGPRGRPTLDPPSRTYHRVLLKQPPPPPAAVSNPVVAWTTVLRQQVRWVTRQLVGSLVNPSSRLLSRQCKELAQRLLFSGGTHTLVAFVGITLTGDDGLVTKADRMEVLCADIKQKFVRDMHWPDCDPEPSDCHANVETLHDIEISDEIAKGCNAVVYKARIKGTGDAGWNLALKMMFNYDAESNAWSILRAMHREVVPAPWYTVTEEVRRLVTGVGLRLADLPPHRNIVDIRAVLVDRVPLVGGALSSYPAALPARLNPDGAGRNASLFLLMKRYDGDLRTLLAQCPELSAHTRLLLLTQLLEGVTHLGQHRVAHRDLKTDNLLVDTSAGRQQPQLVISDFGCCLAETSGALTVPFTSWDVDRGGNMALMPPEISGGRPGRFASLDYSRADVWAVGTIAYEILGCTNPFYGPDRLNSATYSERDLPPLPASVPALLRCLVEDMLRRDPAQRVSARAAATICQLILWAPKAWFAAPPSHKQIRQWLLTLTAKVMCEWRSRTERDDRLEHVLVHTLLCRLTYADLSEALRWLQRHV</sequence>
<evidence type="ECO:0000256" key="13">
    <source>
        <dbReference type="ARBA" id="ARBA00022840"/>
    </source>
</evidence>
<evidence type="ECO:0000256" key="16">
    <source>
        <dbReference type="ARBA" id="ARBA00023128"/>
    </source>
</evidence>
<comment type="catalytic activity">
    <reaction evidence="17">
        <text>L-threonyl-[protein] + ATP = O-phospho-L-threonyl-[protein] + ADP + H(+)</text>
        <dbReference type="Rhea" id="RHEA:46608"/>
        <dbReference type="Rhea" id="RHEA-COMP:11060"/>
        <dbReference type="Rhea" id="RHEA-COMP:11605"/>
        <dbReference type="ChEBI" id="CHEBI:15378"/>
        <dbReference type="ChEBI" id="CHEBI:30013"/>
        <dbReference type="ChEBI" id="CHEBI:30616"/>
        <dbReference type="ChEBI" id="CHEBI:61977"/>
        <dbReference type="ChEBI" id="CHEBI:456216"/>
        <dbReference type="EC" id="2.7.11.1"/>
    </reaction>
</comment>
<dbReference type="GO" id="GO:0004674">
    <property type="term" value="F:protein serine/threonine kinase activity"/>
    <property type="evidence" value="ECO:0007669"/>
    <property type="project" value="UniProtKB-KW"/>
</dbReference>
<evidence type="ECO:0000313" key="20">
    <source>
        <dbReference type="EMBL" id="KAF0292317.1"/>
    </source>
</evidence>
<dbReference type="GO" id="GO:0005524">
    <property type="term" value="F:ATP binding"/>
    <property type="evidence" value="ECO:0007669"/>
    <property type="project" value="UniProtKB-KW"/>
</dbReference>
<dbReference type="PANTHER" id="PTHR22972:SF7">
    <property type="entry name" value="SERINE_THREONINE-PROTEIN KINASE PINK1, MITOCHONDRIAL"/>
    <property type="match status" value="1"/>
</dbReference>
<dbReference type="GO" id="GO:0005741">
    <property type="term" value="C:mitochondrial outer membrane"/>
    <property type="evidence" value="ECO:0007669"/>
    <property type="project" value="UniProtKB-SubCell"/>
</dbReference>
<evidence type="ECO:0000256" key="8">
    <source>
        <dbReference type="ARBA" id="ARBA00022723"/>
    </source>
</evidence>
<keyword evidence="8" id="KW-0479">Metal-binding</keyword>
<gene>
    <name evidence="20" type="primary">PINK1_1</name>
    <name evidence="20" type="ORF">FJT64_009669</name>
</gene>
<dbReference type="InterPro" id="IPR011009">
    <property type="entry name" value="Kinase-like_dom_sf"/>
</dbReference>
<evidence type="ECO:0000256" key="4">
    <source>
        <dbReference type="ARBA" id="ARBA00004572"/>
    </source>
</evidence>
<organism evidence="20 21">
    <name type="scientific">Amphibalanus amphitrite</name>
    <name type="common">Striped barnacle</name>
    <name type="synonym">Balanus amphitrite</name>
    <dbReference type="NCBI Taxonomy" id="1232801"/>
    <lineage>
        <taxon>Eukaryota</taxon>
        <taxon>Metazoa</taxon>
        <taxon>Ecdysozoa</taxon>
        <taxon>Arthropoda</taxon>
        <taxon>Crustacea</taxon>
        <taxon>Multicrustacea</taxon>
        <taxon>Cirripedia</taxon>
        <taxon>Thoracica</taxon>
        <taxon>Thoracicalcarea</taxon>
        <taxon>Balanomorpha</taxon>
        <taxon>Balanoidea</taxon>
        <taxon>Balanidae</taxon>
        <taxon>Amphibalaninae</taxon>
        <taxon>Amphibalanus</taxon>
    </lineage>
</organism>
<accession>A0A6A4V7S1</accession>
<keyword evidence="21" id="KW-1185">Reference proteome</keyword>
<dbReference type="GO" id="GO:0090141">
    <property type="term" value="P:positive regulation of mitochondrial fission"/>
    <property type="evidence" value="ECO:0007669"/>
    <property type="project" value="TreeGrafter"/>
</dbReference>
<comment type="catalytic activity">
    <reaction evidence="18">
        <text>L-seryl-[protein] + ATP = O-phospho-L-seryl-[protein] + ADP + H(+)</text>
        <dbReference type="Rhea" id="RHEA:17989"/>
        <dbReference type="Rhea" id="RHEA-COMP:9863"/>
        <dbReference type="Rhea" id="RHEA-COMP:11604"/>
        <dbReference type="ChEBI" id="CHEBI:15378"/>
        <dbReference type="ChEBI" id="CHEBI:29999"/>
        <dbReference type="ChEBI" id="CHEBI:30616"/>
        <dbReference type="ChEBI" id="CHEBI:83421"/>
        <dbReference type="ChEBI" id="CHEBI:456216"/>
        <dbReference type="EC" id="2.7.11.1"/>
    </reaction>
</comment>
<dbReference type="AlphaFoldDB" id="A0A6A4V7S1"/>
<evidence type="ECO:0000256" key="11">
    <source>
        <dbReference type="ARBA" id="ARBA00022787"/>
    </source>
</evidence>
<dbReference type="PROSITE" id="PS50011">
    <property type="entry name" value="PROTEIN_KINASE_DOM"/>
    <property type="match status" value="1"/>
</dbReference>
<evidence type="ECO:0000256" key="10">
    <source>
        <dbReference type="ARBA" id="ARBA00022777"/>
    </source>
</evidence>
<dbReference type="PROSITE" id="PS00108">
    <property type="entry name" value="PROTEIN_KINASE_ST"/>
    <property type="match status" value="1"/>
</dbReference>
<keyword evidence="16" id="KW-0496">Mitochondrion</keyword>
<dbReference type="GO" id="GO:0005743">
    <property type="term" value="C:mitochondrial inner membrane"/>
    <property type="evidence" value="ECO:0007669"/>
    <property type="project" value="UniProtKB-SubCell"/>
</dbReference>
<evidence type="ECO:0000256" key="6">
    <source>
        <dbReference type="ARBA" id="ARBA00022527"/>
    </source>
</evidence>
<keyword evidence="14" id="KW-0460">Magnesium</keyword>
<dbReference type="Gene3D" id="1.10.510.10">
    <property type="entry name" value="Transferase(Phosphotransferase) domain 1"/>
    <property type="match status" value="1"/>
</dbReference>
<comment type="cofactor">
    <cofactor evidence="1">
        <name>Mg(2+)</name>
        <dbReference type="ChEBI" id="CHEBI:18420"/>
    </cofactor>
</comment>
<reference evidence="20 21" key="1">
    <citation type="submission" date="2019-07" db="EMBL/GenBank/DDBJ databases">
        <title>Draft genome assembly of a fouling barnacle, Amphibalanus amphitrite (Darwin, 1854): The first reference genome for Thecostraca.</title>
        <authorList>
            <person name="Kim W."/>
        </authorList>
    </citation>
    <scope>NUCLEOTIDE SEQUENCE [LARGE SCALE GENOMIC DNA]</scope>
    <source>
        <strain evidence="20">SNU_AA5</strain>
        <tissue evidence="20">Soma without cirri and trophi</tissue>
    </source>
</reference>
<evidence type="ECO:0000256" key="9">
    <source>
        <dbReference type="ARBA" id="ARBA00022741"/>
    </source>
</evidence>
<evidence type="ECO:0000256" key="1">
    <source>
        <dbReference type="ARBA" id="ARBA00001946"/>
    </source>
</evidence>
<dbReference type="GO" id="GO:0000422">
    <property type="term" value="P:autophagy of mitochondrion"/>
    <property type="evidence" value="ECO:0007669"/>
    <property type="project" value="TreeGrafter"/>
</dbReference>
<keyword evidence="12" id="KW-0472">Membrane</keyword>
<keyword evidence="13" id="KW-0067">ATP-binding</keyword>
<evidence type="ECO:0000256" key="14">
    <source>
        <dbReference type="ARBA" id="ARBA00022842"/>
    </source>
</evidence>
<keyword evidence="10 20" id="KW-0418">Kinase</keyword>
<dbReference type="GO" id="GO:0046872">
    <property type="term" value="F:metal ion binding"/>
    <property type="evidence" value="ECO:0007669"/>
    <property type="project" value="UniProtKB-KW"/>
</dbReference>
<dbReference type="GO" id="GO:0042981">
    <property type="term" value="P:regulation of apoptotic process"/>
    <property type="evidence" value="ECO:0007669"/>
    <property type="project" value="TreeGrafter"/>
</dbReference>
<keyword evidence="9" id="KW-0547">Nucleotide-binding</keyword>
<dbReference type="EC" id="2.7.11.1" evidence="5"/>
<proteinExistence type="predicted"/>
<evidence type="ECO:0000256" key="12">
    <source>
        <dbReference type="ARBA" id="ARBA00022792"/>
    </source>
</evidence>
<keyword evidence="7" id="KW-0808">Transferase</keyword>
<dbReference type="Pfam" id="PF00069">
    <property type="entry name" value="Pkinase"/>
    <property type="match status" value="1"/>
</dbReference>
<dbReference type="SUPFAM" id="SSF56112">
    <property type="entry name" value="Protein kinase-like (PK-like)"/>
    <property type="match status" value="1"/>
</dbReference>
<dbReference type="Proteomes" id="UP000440578">
    <property type="component" value="Unassembled WGS sequence"/>
</dbReference>
<keyword evidence="12" id="KW-0999">Mitochondrion inner membrane</keyword>
<comment type="subcellular location">
    <subcellularLocation>
        <location evidence="3">Cytoplasm</location>
        <location evidence="3">Cytosol</location>
    </subcellularLocation>
    <subcellularLocation>
        <location evidence="2">Mitochondrion inner membrane</location>
        <topology evidence="2">Single-pass membrane protein</topology>
    </subcellularLocation>
    <subcellularLocation>
        <location evidence="4">Mitochondrion outer membrane</location>
        <topology evidence="4">Single-pass membrane protein</topology>
    </subcellularLocation>
</comment>
<evidence type="ECO:0000256" key="5">
    <source>
        <dbReference type="ARBA" id="ARBA00012513"/>
    </source>
</evidence>
<dbReference type="OrthoDB" id="1405469at2759"/>
<dbReference type="InterPro" id="IPR000719">
    <property type="entry name" value="Prot_kinase_dom"/>
</dbReference>
<evidence type="ECO:0000256" key="2">
    <source>
        <dbReference type="ARBA" id="ARBA00004434"/>
    </source>
</evidence>
<evidence type="ECO:0000256" key="7">
    <source>
        <dbReference type="ARBA" id="ARBA00022679"/>
    </source>
</evidence>
<dbReference type="EMBL" id="VIIS01001822">
    <property type="protein sequence ID" value="KAF0292317.1"/>
    <property type="molecule type" value="Genomic_DNA"/>
</dbReference>
<evidence type="ECO:0000256" key="3">
    <source>
        <dbReference type="ARBA" id="ARBA00004514"/>
    </source>
</evidence>
<dbReference type="InterPro" id="IPR051511">
    <property type="entry name" value="MitoQC_Scaffold_Kinases"/>
</dbReference>
<keyword evidence="11" id="KW-1000">Mitochondrion outer membrane</keyword>
<evidence type="ECO:0000259" key="19">
    <source>
        <dbReference type="PROSITE" id="PS50011"/>
    </source>
</evidence>